<accession>A0AAX4KQJ8</accession>
<evidence type="ECO:0000256" key="1">
    <source>
        <dbReference type="SAM" id="SignalP"/>
    </source>
</evidence>
<reference evidence="2 3" key="1">
    <citation type="submission" date="2024-01" db="EMBL/GenBank/DDBJ databases">
        <title>Comparative genomics of Cryptococcus and Kwoniella reveals pathogenesis evolution and contrasting modes of karyotype evolution via chromosome fusion or intercentromeric recombination.</title>
        <authorList>
            <person name="Coelho M.A."/>
            <person name="David-Palma M."/>
            <person name="Shea T."/>
            <person name="Bowers K."/>
            <person name="McGinley-Smith S."/>
            <person name="Mohammad A.W."/>
            <person name="Gnirke A."/>
            <person name="Yurkov A.M."/>
            <person name="Nowrousian M."/>
            <person name="Sun S."/>
            <person name="Cuomo C.A."/>
            <person name="Heitman J."/>
        </authorList>
    </citation>
    <scope>NUCLEOTIDE SEQUENCE [LARGE SCALE GENOMIC DNA]</scope>
    <source>
        <strain evidence="2 3">PYCC6329</strain>
    </source>
</reference>
<dbReference type="GeneID" id="91105161"/>
<dbReference type="KEGG" id="ker:91105161"/>
<name>A0AAX4KQJ8_9TREE</name>
<dbReference type="Proteomes" id="UP001358614">
    <property type="component" value="Chromosome 2"/>
</dbReference>
<evidence type="ECO:0000313" key="2">
    <source>
        <dbReference type="EMBL" id="WWD08249.1"/>
    </source>
</evidence>
<sequence>MYTKTLFLNLFYITLLATSAIGAISQQPGARATKPKPYPYKQTTRSEVIRRQQRRALGVKRAVPSNIPGPANVSPSTDDTVTYFFFHVGTGAYETDANPSNDVDIFPPLDTTIPGSQDGTEAVQSCADFAWDQGYFAFQVYYRRSTDEWTCTAYIYAYPGDQSDSSYFNVVDDDVAMAYGYQQNVE</sequence>
<proteinExistence type="predicted"/>
<gene>
    <name evidence="2" type="ORF">V865_006360</name>
</gene>
<protein>
    <submittedName>
        <fullName evidence="2">Uncharacterized protein</fullName>
    </submittedName>
</protein>
<keyword evidence="1" id="KW-0732">Signal</keyword>
<keyword evidence="3" id="KW-1185">Reference proteome</keyword>
<organism evidence="2 3">
    <name type="scientific">Kwoniella europaea PYCC6329</name>
    <dbReference type="NCBI Taxonomy" id="1423913"/>
    <lineage>
        <taxon>Eukaryota</taxon>
        <taxon>Fungi</taxon>
        <taxon>Dikarya</taxon>
        <taxon>Basidiomycota</taxon>
        <taxon>Agaricomycotina</taxon>
        <taxon>Tremellomycetes</taxon>
        <taxon>Tremellales</taxon>
        <taxon>Cryptococcaceae</taxon>
        <taxon>Kwoniella</taxon>
    </lineage>
</organism>
<dbReference type="EMBL" id="CP144090">
    <property type="protein sequence ID" value="WWD08249.1"/>
    <property type="molecule type" value="Genomic_DNA"/>
</dbReference>
<feature type="chain" id="PRO_5043399579" evidence="1">
    <location>
        <begin position="23"/>
        <end position="186"/>
    </location>
</feature>
<evidence type="ECO:0000313" key="3">
    <source>
        <dbReference type="Proteomes" id="UP001358614"/>
    </source>
</evidence>
<dbReference type="RefSeq" id="XP_066086216.1">
    <property type="nucleotide sequence ID" value="XM_066230119.1"/>
</dbReference>
<dbReference type="AlphaFoldDB" id="A0AAX4KQJ8"/>
<feature type="signal peptide" evidence="1">
    <location>
        <begin position="1"/>
        <end position="22"/>
    </location>
</feature>